<sequence>METVVDPPDAEDVELTEPDERSAHLEQTLLQVQALIESSMSLYSRQPALPKVAEPRDVAALESALDRLIGGVHHSLSVALTEPGDFSDCVLRLLARIGPTVAVRVLCSVQAADASLVCLRRLPQPRLEIRVCERELREVVVVDGANALVRGAAGGSGTQATVVNDAGAVRALELLFAGAWSRGRKLTDHLELGPRLRTEFARSVLESLRAGHNDDVAARELNVSLRTYRRHVAEVMRELDAISRFQAGARAAELGLLAE</sequence>
<proteinExistence type="predicted"/>
<evidence type="ECO:0000256" key="1">
    <source>
        <dbReference type="SAM" id="MobiDB-lite"/>
    </source>
</evidence>
<accession>A0ABS2HTM8</accession>
<keyword evidence="2" id="KW-0238">DNA-binding</keyword>
<dbReference type="GO" id="GO:0003677">
    <property type="term" value="F:DNA binding"/>
    <property type="evidence" value="ECO:0007669"/>
    <property type="project" value="UniProtKB-KW"/>
</dbReference>
<keyword evidence="3" id="KW-1185">Reference proteome</keyword>
<feature type="compositionally biased region" description="Acidic residues" evidence="1">
    <location>
        <begin position="8"/>
        <end position="17"/>
    </location>
</feature>
<dbReference type="EMBL" id="JAFEUF010000040">
    <property type="protein sequence ID" value="MBM7054399.1"/>
    <property type="molecule type" value="Genomic_DNA"/>
</dbReference>
<gene>
    <name evidence="2" type="ORF">JS521_11100</name>
</gene>
<comment type="caution">
    <text evidence="2">The sequence shown here is derived from an EMBL/GenBank/DDBJ whole genome shotgun (WGS) entry which is preliminary data.</text>
</comment>
<dbReference type="Gene3D" id="1.10.10.10">
    <property type="entry name" value="Winged helix-like DNA-binding domain superfamily/Winged helix DNA-binding domain"/>
    <property type="match status" value="1"/>
</dbReference>
<name>A0ABS2HTM8_9ACTN</name>
<evidence type="ECO:0000313" key="3">
    <source>
        <dbReference type="Proteomes" id="UP000712045"/>
    </source>
</evidence>
<protein>
    <submittedName>
        <fullName evidence="2">DNA-binding response regulator</fullName>
    </submittedName>
</protein>
<dbReference type="InterPro" id="IPR036388">
    <property type="entry name" value="WH-like_DNA-bd_sf"/>
</dbReference>
<dbReference type="Proteomes" id="UP000712045">
    <property type="component" value="Unassembled WGS sequence"/>
</dbReference>
<reference evidence="2 3" key="1">
    <citation type="submission" date="2021-02" db="EMBL/GenBank/DDBJ databases">
        <title>Genome Streptomyces sp. RHZ10.</title>
        <authorList>
            <person name="Besaury L."/>
        </authorList>
    </citation>
    <scope>NUCLEOTIDE SEQUENCE [LARGE SCALE GENOMIC DNA]</scope>
    <source>
        <strain evidence="2 3">RHZ10</strain>
    </source>
</reference>
<dbReference type="InterPro" id="IPR016032">
    <property type="entry name" value="Sig_transdc_resp-reg_C-effctor"/>
</dbReference>
<evidence type="ECO:0000313" key="2">
    <source>
        <dbReference type="EMBL" id="MBM7054399.1"/>
    </source>
</evidence>
<dbReference type="RefSeq" id="WP_205082562.1">
    <property type="nucleotide sequence ID" value="NZ_JAFEUF010000040.1"/>
</dbReference>
<dbReference type="SUPFAM" id="SSF46894">
    <property type="entry name" value="C-terminal effector domain of the bipartite response regulators"/>
    <property type="match status" value="1"/>
</dbReference>
<feature type="region of interest" description="Disordered" evidence="1">
    <location>
        <begin position="1"/>
        <end position="20"/>
    </location>
</feature>
<organism evidence="2 3">
    <name type="scientific">Streptomyces durocortorensis</name>
    <dbReference type="NCBI Taxonomy" id="2811104"/>
    <lineage>
        <taxon>Bacteria</taxon>
        <taxon>Bacillati</taxon>
        <taxon>Actinomycetota</taxon>
        <taxon>Actinomycetes</taxon>
        <taxon>Kitasatosporales</taxon>
        <taxon>Streptomycetaceae</taxon>
        <taxon>Streptomyces</taxon>
    </lineage>
</organism>